<evidence type="ECO:0000313" key="2">
    <source>
        <dbReference type="EMBL" id="MDA7416630.1"/>
    </source>
</evidence>
<dbReference type="AlphaFoldDB" id="A0AAE3SZK8"/>
<evidence type="ECO:0000256" key="1">
    <source>
        <dbReference type="SAM" id="MobiDB-lite"/>
    </source>
</evidence>
<sequence>MVSQSTAITGSTLVRLLARLTQVDAAQSPQVFTEQLGQWIGWAEAIPLSAALSAAGRPQSVEDGVWLPDAAHAQRVLDQLQREIDDEAKPPVRRTRMPTLRGVPLPPPVPDFGSWRRRYQTRQQAFDNAVAPLRAQLRQALAAQSAEGARLAAVDQVMERVLALQERQWLAGVPALLEQHYERLRQAAEATPEPANPQDPGDEPPWLRRFVQDLQHLLRAELEFRWQAIAALLAALSETRAHPNNKETQ</sequence>
<dbReference type="Pfam" id="PF11828">
    <property type="entry name" value="DUF3348"/>
    <property type="match status" value="1"/>
</dbReference>
<dbReference type="Proteomes" id="UP001212602">
    <property type="component" value="Unassembled WGS sequence"/>
</dbReference>
<proteinExistence type="predicted"/>
<dbReference type="InterPro" id="IPR021783">
    <property type="entry name" value="DUF3348"/>
</dbReference>
<evidence type="ECO:0000313" key="3">
    <source>
        <dbReference type="Proteomes" id="UP001212602"/>
    </source>
</evidence>
<feature type="region of interest" description="Disordered" evidence="1">
    <location>
        <begin position="186"/>
        <end position="206"/>
    </location>
</feature>
<gene>
    <name evidence="2" type="ORF">PGB34_09665</name>
</gene>
<dbReference type="RefSeq" id="WP_271427867.1">
    <property type="nucleotide sequence ID" value="NZ_JAQIPB010000003.1"/>
</dbReference>
<reference evidence="2" key="1">
    <citation type="submission" date="2023-01" db="EMBL/GenBank/DDBJ databases">
        <title>Xenophilus mangrovi sp. nov., isolated from soil of Mangrove nature reserve.</title>
        <authorList>
            <person name="Xu S."/>
            <person name="Liu Z."/>
            <person name="Xu Y."/>
        </authorList>
    </citation>
    <scope>NUCLEOTIDE SEQUENCE</scope>
    <source>
        <strain evidence="2">YW8</strain>
    </source>
</reference>
<dbReference type="EMBL" id="JAQIPB010000003">
    <property type="protein sequence ID" value="MDA7416630.1"/>
    <property type="molecule type" value="Genomic_DNA"/>
</dbReference>
<accession>A0AAE3SZK8</accession>
<organism evidence="2 3">
    <name type="scientific">Xenophilus arseniciresistens</name>
    <dbReference type="NCBI Taxonomy" id="1283306"/>
    <lineage>
        <taxon>Bacteria</taxon>
        <taxon>Pseudomonadati</taxon>
        <taxon>Pseudomonadota</taxon>
        <taxon>Betaproteobacteria</taxon>
        <taxon>Burkholderiales</taxon>
        <taxon>Comamonadaceae</taxon>
        <taxon>Xenophilus</taxon>
    </lineage>
</organism>
<comment type="caution">
    <text evidence="2">The sequence shown here is derived from an EMBL/GenBank/DDBJ whole genome shotgun (WGS) entry which is preliminary data.</text>
</comment>
<protein>
    <submittedName>
        <fullName evidence="2">DUF3348 family protein</fullName>
    </submittedName>
</protein>
<keyword evidence="3" id="KW-1185">Reference proteome</keyword>
<name>A0AAE3SZK8_9BURK</name>